<reference evidence="2 3" key="1">
    <citation type="submission" date="2017-02" db="EMBL/GenBank/DDBJ databases">
        <title>Delving into the versatile metabolic prowess of the omnipresent phylum Bacteroidetes.</title>
        <authorList>
            <person name="Nobu M.K."/>
            <person name="Mei R."/>
            <person name="Narihiro T."/>
            <person name="Kuroda K."/>
            <person name="Liu W.-T."/>
        </authorList>
    </citation>
    <scope>NUCLEOTIDE SEQUENCE [LARGE SCALE GENOMIC DNA]</scope>
    <source>
        <strain evidence="2">ADurb.Bin417</strain>
    </source>
</reference>
<dbReference type="SUPFAM" id="SSF54523">
    <property type="entry name" value="Pili subunits"/>
    <property type="match status" value="1"/>
</dbReference>
<name>A0A1V5MFP6_UNCT6</name>
<proteinExistence type="predicted"/>
<dbReference type="Proteomes" id="UP000485484">
    <property type="component" value="Unassembled WGS sequence"/>
</dbReference>
<evidence type="ECO:0000313" key="3">
    <source>
        <dbReference type="Proteomes" id="UP000485484"/>
    </source>
</evidence>
<dbReference type="InterPro" id="IPR011453">
    <property type="entry name" value="DUF1559"/>
</dbReference>
<dbReference type="Pfam" id="PF07963">
    <property type="entry name" value="N_methyl"/>
    <property type="match status" value="1"/>
</dbReference>
<accession>A0A1V5MFP6</accession>
<dbReference type="EMBL" id="MWAK01000133">
    <property type="protein sequence ID" value="OPZ92048.1"/>
    <property type="molecule type" value="Genomic_DNA"/>
</dbReference>
<comment type="caution">
    <text evidence="2">The sequence shown here is derived from an EMBL/GenBank/DDBJ whole genome shotgun (WGS) entry which is preliminary data.</text>
</comment>
<dbReference type="InterPro" id="IPR012902">
    <property type="entry name" value="N_methyl_site"/>
</dbReference>
<sequence>MKKRGFTLIELLVVIGIIAILAAMLLPALARARERARVVNCINNLKQIGLAARMYAENFDGIMPGESGGNTNNFFVKLVNAKFITNQNVGKCPSEKTYANVNIPHYGYNYRTFGSGSDPKLNAVERPERFAYLTDRNSSGTNFLVGATGGEQTLCNWYRHSFNPTGEKDSSGIPLDCRMNFLFLDGHVENLSRADAPANSAVYPWSPTE</sequence>
<dbReference type="PROSITE" id="PS00409">
    <property type="entry name" value="PROKAR_NTER_METHYL"/>
    <property type="match status" value="1"/>
</dbReference>
<dbReference type="InterPro" id="IPR045584">
    <property type="entry name" value="Pilin-like"/>
</dbReference>
<protein>
    <submittedName>
        <fullName evidence="2">Type II secretion system protein G</fullName>
    </submittedName>
</protein>
<evidence type="ECO:0000313" key="2">
    <source>
        <dbReference type="EMBL" id="OPZ92048.1"/>
    </source>
</evidence>
<dbReference type="Pfam" id="PF07596">
    <property type="entry name" value="SBP_bac_10"/>
    <property type="match status" value="1"/>
</dbReference>
<feature type="domain" description="DUF1559" evidence="1">
    <location>
        <begin position="31"/>
        <end position="71"/>
    </location>
</feature>
<organism evidence="2 3">
    <name type="scientific">candidate division TA06 bacterium ADurb.Bin417</name>
    <dbReference type="NCBI Taxonomy" id="1852828"/>
    <lineage>
        <taxon>Bacteria</taxon>
        <taxon>Bacteria division TA06</taxon>
    </lineage>
</organism>
<dbReference type="PANTHER" id="PTHR30093">
    <property type="entry name" value="GENERAL SECRETION PATHWAY PROTEIN G"/>
    <property type="match status" value="1"/>
</dbReference>
<gene>
    <name evidence="2" type="primary">xcpT_4</name>
    <name evidence="2" type="ORF">BWY73_00941</name>
</gene>
<dbReference type="NCBIfam" id="TIGR02532">
    <property type="entry name" value="IV_pilin_GFxxxE"/>
    <property type="match status" value="1"/>
</dbReference>
<dbReference type="PANTHER" id="PTHR30093:SF2">
    <property type="entry name" value="TYPE II SECRETION SYSTEM PROTEIN H"/>
    <property type="match status" value="1"/>
</dbReference>
<dbReference type="AlphaFoldDB" id="A0A1V5MFP6"/>
<dbReference type="Gene3D" id="3.30.700.10">
    <property type="entry name" value="Glycoprotein, Type 4 Pilin"/>
    <property type="match status" value="1"/>
</dbReference>
<evidence type="ECO:0000259" key="1">
    <source>
        <dbReference type="Pfam" id="PF07596"/>
    </source>
</evidence>